<feature type="transmembrane region" description="Helical" evidence="2">
    <location>
        <begin position="1491"/>
        <end position="1511"/>
    </location>
</feature>
<reference evidence="4 5" key="1">
    <citation type="submission" date="2018-07" db="EMBL/GenBank/DDBJ databases">
        <title>High quality draft genome sequencing of Enterococcus faecium exhibiting probiotic potential isolated from mucus of freshwater fish.</title>
        <authorList>
            <person name="El-Jeni R."/>
            <person name="Ghedira K."/>
            <person name="Abdelhak S."/>
            <person name="El-Bour M."/>
            <person name="Bouhaouala-Zahar B."/>
        </authorList>
    </citation>
    <scope>NUCLEOTIDE SEQUENCE [LARGE SCALE GENOMIC DNA]</scope>
    <source>
        <strain evidence="4 5">R.A73</strain>
    </source>
</reference>
<accession>A0A7V7GQ74</accession>
<dbReference type="Gene3D" id="2.60.40.10">
    <property type="entry name" value="Immunoglobulins"/>
    <property type="match status" value="4"/>
</dbReference>
<comment type="caution">
    <text evidence="4">The sequence shown here is derived from an EMBL/GenBank/DDBJ whole genome shotgun (WGS) entry which is preliminary data.</text>
</comment>
<dbReference type="Gene3D" id="3.40.50.410">
    <property type="entry name" value="von Willebrand factor, type A domain"/>
    <property type="match status" value="1"/>
</dbReference>
<protein>
    <submittedName>
        <fullName evidence="4">VWA domain-containing protein</fullName>
    </submittedName>
</protein>
<name>A0A7V7GQ74_ENTFC</name>
<dbReference type="InterPro" id="IPR041033">
    <property type="entry name" value="SpaA_PFL_dom_1"/>
</dbReference>
<dbReference type="SMART" id="SM00327">
    <property type="entry name" value="VWA"/>
    <property type="match status" value="1"/>
</dbReference>
<gene>
    <name evidence="4" type="ORF">DTX73_03700</name>
</gene>
<evidence type="ECO:0000313" key="4">
    <source>
        <dbReference type="EMBL" id="KAA0692297.1"/>
    </source>
</evidence>
<dbReference type="Pfam" id="PF21426">
    <property type="entry name" value="GBS104-like_Ig"/>
    <property type="match status" value="1"/>
</dbReference>
<dbReference type="InterPro" id="IPR049319">
    <property type="entry name" value="GBS104-like_Ig"/>
</dbReference>
<feature type="domain" description="VWFA" evidence="3">
    <location>
        <begin position="401"/>
        <end position="534"/>
    </location>
</feature>
<sequence length="1521" mass="170214">MLFLVFVVNEGTWFRKEYKNVKGVKLELLQLAAVSLLFGPYFQSVYHMTALDVAAESTEVKEDEVFLDEDYAKIEGRYIEKEETFEWHLAFEKKESANEGRIRLAIDTAAAGIGTVKNARGTGLSSYDEDGEDLKVETIDGQEWYVGKFYSKEAETGTLVFETEKIPDVNEGELPLQVVVDERIANQELQENETDTEDSAENQRSEENETEELDAPIVPSGQALQRIQRRLFNGILERLGPTATQDPYEYIYPSGIDENDQHRYPRFTTNDYTKVLGNWSQSNERYQGEKGSPYDGENLIDDSDYTIGGANWRNYDYAADNGSTASEEDVNVPAQTVQLWGDERNFENSYLDYNGAYIKKWVEPVPSNNPTADLHPEDATTLYNVYLDVIGSEKQEISPIDIVFVLDKSASMNEGTLEGGGQSKNAALIEAVNEISENLLSDPNMDIRIGMVNFYHNSTVINNQEQISSDIFPLTNDINRLTGSENTALNRTPIGGTPLTLGLKNGYETLYADNGGENRNPEKILIVVGDGTPTFSYAPVESQSPIAWWAPWSVMEDKIAVDDGDLFRNFEDFDDDDNTTNAGFTRPVTYASDFDRPVNGTNVQYRYGEVKEGDDKATHWVGTGAASNGTTGEPDTQEKSSAINTVAYHHWLKNKYQENPPSIFSIGLGIDGSIAGRQRLDAIGRNVLKNIADLNDDGTTPRYYDANNKNDIITALEDISSTFKKTIQQATLYDETGFNVSPFGAGRSADIQFYHLDPGENGMKYQEPEIWDVTRHGQAPPEVVATPTTYVGRDNQAYKFSPISLGEGEMVRINYQVKLDAGAQDGNFYAVNNMAYIQNLEDYDNDITSGRMYFPTSSIRYEHKDRNFQVSKTGQNGEPLAGVEFALYDQDPDSGDVEPIETRTTTNDGLAIFETKIPVLGDETGAVSDIFWIREIAGPPRYQLVDETYQFQIQKYNSSGDTALGHYELVAANTSGVRVGGEEGSDPDSYYEGEYHKLSIVQNVNEDETDYEDLYVKLEMRNEFKPVHMNINKLIEGSTMPINGAEFELYKTDGNGLEIGTPVAKGISGANEADEEKGMLTFYSVNENGEYLLVEGEKVIHPIGEPDSFIYTDSEENANYAEYKIVESQSPEGFKEPDENDTWILRLYDNEAGTIQLRQTGEANWQYLTHSTDEEGRLWVAFTAYNTFDYREIRVRKLDHEGNPLDGAGFDISKVGDSSFPLYRAYTGNPLEPEESKRLSGIGYFYLYTVGVEKYVDLEYSQPLRLSIGEYEVSESVAPNGYQLSDQVFQFALNEEGKFVIGETVIEDETAPLPEGYDIIDGVLQVTLEDELAPIDLELLKVDSMSSRRLEGAEFSIEKQNNAGDYELIDGGLAPDPNDSSLFNALDLTEGFYRIKEVKSPDGYRKLPGYFILEISYRKEPEVENDRVVPGKEAGTLKVEVSYYPNEEAETPDLQQELEYELLDTNRIRLQLSVGNDPENPLPATGGSGRLFYILLAAFFVALAGAAYGLHVRQSKKEGAR</sequence>
<evidence type="ECO:0000256" key="2">
    <source>
        <dbReference type="SAM" id="Phobius"/>
    </source>
</evidence>
<dbReference type="CDD" id="cd00198">
    <property type="entry name" value="vWFA"/>
    <property type="match status" value="1"/>
</dbReference>
<proteinExistence type="predicted"/>
<dbReference type="EMBL" id="QOVC01000002">
    <property type="protein sequence ID" value="KAA0692297.1"/>
    <property type="molecule type" value="Genomic_DNA"/>
</dbReference>
<dbReference type="Gene3D" id="2.60.40.2110">
    <property type="match status" value="1"/>
</dbReference>
<dbReference type="Pfam" id="PF17802">
    <property type="entry name" value="SpaA"/>
    <property type="match status" value="3"/>
</dbReference>
<dbReference type="Pfam" id="PF00092">
    <property type="entry name" value="VWA"/>
    <property type="match status" value="1"/>
</dbReference>
<organism evidence="4 5">
    <name type="scientific">Enterococcus faecium</name>
    <name type="common">Streptococcus faecium</name>
    <dbReference type="NCBI Taxonomy" id="1352"/>
    <lineage>
        <taxon>Bacteria</taxon>
        <taxon>Bacillati</taxon>
        <taxon>Bacillota</taxon>
        <taxon>Bacilli</taxon>
        <taxon>Lactobacillales</taxon>
        <taxon>Enterococcaceae</taxon>
        <taxon>Enterococcus</taxon>
    </lineage>
</organism>
<dbReference type="PROSITE" id="PS50234">
    <property type="entry name" value="VWFA"/>
    <property type="match status" value="1"/>
</dbReference>
<dbReference type="SUPFAM" id="SSF53300">
    <property type="entry name" value="vWA-like"/>
    <property type="match status" value="1"/>
</dbReference>
<feature type="compositionally biased region" description="Acidic residues" evidence="1">
    <location>
        <begin position="190"/>
        <end position="200"/>
    </location>
</feature>
<dbReference type="InterPro" id="IPR036465">
    <property type="entry name" value="vWFA_dom_sf"/>
</dbReference>
<dbReference type="Proteomes" id="UP000448762">
    <property type="component" value="Unassembled WGS sequence"/>
</dbReference>
<keyword evidence="2" id="KW-1133">Transmembrane helix</keyword>
<dbReference type="InterPro" id="IPR002035">
    <property type="entry name" value="VWF_A"/>
</dbReference>
<keyword evidence="2" id="KW-0812">Transmembrane</keyword>
<evidence type="ECO:0000256" key="1">
    <source>
        <dbReference type="SAM" id="MobiDB-lite"/>
    </source>
</evidence>
<evidence type="ECO:0000313" key="5">
    <source>
        <dbReference type="Proteomes" id="UP000448762"/>
    </source>
</evidence>
<dbReference type="InterPro" id="IPR013783">
    <property type="entry name" value="Ig-like_fold"/>
</dbReference>
<evidence type="ECO:0000259" key="3">
    <source>
        <dbReference type="PROSITE" id="PS50234"/>
    </source>
</evidence>
<keyword evidence="2" id="KW-0472">Membrane</keyword>
<feature type="region of interest" description="Disordered" evidence="1">
    <location>
        <begin position="186"/>
        <end position="220"/>
    </location>
</feature>